<protein>
    <submittedName>
        <fullName evidence="1">Uncharacterized protein</fullName>
    </submittedName>
</protein>
<keyword evidence="1" id="KW-0496">Mitochondrion</keyword>
<sequence length="37" mass="4136">MKISCGWMGDQAWYQLSAMISYLVYSNGPRTNHLVGG</sequence>
<comment type="caution">
    <text evidence="1">The sequence shown here is derived from an EMBL/GenBank/DDBJ whole genome shotgun (WGS) entry which is preliminary data.</text>
</comment>
<name>A0A124GMV9_PICGL</name>
<gene>
    <name evidence="1" type="ORF">ABT39_MTgene6321</name>
</gene>
<dbReference type="AlphaFoldDB" id="A0A124GMV9"/>
<accession>A0A124GMV9</accession>
<proteinExistence type="predicted"/>
<dbReference type="EMBL" id="LKAM01000009">
    <property type="protein sequence ID" value="KUM46866.1"/>
    <property type="molecule type" value="Genomic_DNA"/>
</dbReference>
<geneLocation type="mitochondrion" evidence="1"/>
<reference evidence="1" key="1">
    <citation type="journal article" date="2015" name="Genome Biol. Evol.">
        <title>Organellar Genomes of White Spruce (Picea glauca): Assembly and Annotation.</title>
        <authorList>
            <person name="Jackman S.D."/>
            <person name="Warren R.L."/>
            <person name="Gibb E.A."/>
            <person name="Vandervalk B.P."/>
            <person name="Mohamadi H."/>
            <person name="Chu J."/>
            <person name="Raymond A."/>
            <person name="Pleasance S."/>
            <person name="Coope R."/>
            <person name="Wildung M.R."/>
            <person name="Ritland C.E."/>
            <person name="Bousquet J."/>
            <person name="Jones S.J."/>
            <person name="Bohlmann J."/>
            <person name="Birol I."/>
        </authorList>
    </citation>
    <scope>NUCLEOTIDE SEQUENCE [LARGE SCALE GENOMIC DNA]</scope>
    <source>
        <tissue evidence="1">Flushing bud</tissue>
    </source>
</reference>
<evidence type="ECO:0000313" key="1">
    <source>
        <dbReference type="EMBL" id="KUM46866.1"/>
    </source>
</evidence>
<organism evidence="1">
    <name type="scientific">Picea glauca</name>
    <name type="common">White spruce</name>
    <name type="synonym">Pinus glauca</name>
    <dbReference type="NCBI Taxonomy" id="3330"/>
    <lineage>
        <taxon>Eukaryota</taxon>
        <taxon>Viridiplantae</taxon>
        <taxon>Streptophyta</taxon>
        <taxon>Embryophyta</taxon>
        <taxon>Tracheophyta</taxon>
        <taxon>Spermatophyta</taxon>
        <taxon>Pinopsida</taxon>
        <taxon>Pinidae</taxon>
        <taxon>Conifers I</taxon>
        <taxon>Pinales</taxon>
        <taxon>Pinaceae</taxon>
        <taxon>Picea</taxon>
    </lineage>
</organism>